<accession>A0ABV0C1E7</accession>
<evidence type="ECO:0000256" key="1">
    <source>
        <dbReference type="ARBA" id="ARBA00010641"/>
    </source>
</evidence>
<dbReference type="SUPFAM" id="SSF88659">
    <property type="entry name" value="Sigma3 and sigma4 domains of RNA polymerase sigma factors"/>
    <property type="match status" value="1"/>
</dbReference>
<dbReference type="PANTHER" id="PTHR43133">
    <property type="entry name" value="RNA POLYMERASE ECF-TYPE SIGMA FACTO"/>
    <property type="match status" value="1"/>
</dbReference>
<feature type="domain" description="RNA polymerase sigma-70 region 2" evidence="5">
    <location>
        <begin position="27"/>
        <end position="92"/>
    </location>
</feature>
<dbReference type="Gene3D" id="1.10.10.10">
    <property type="entry name" value="Winged helix-like DNA-binding domain superfamily/Winged helix DNA-binding domain"/>
    <property type="match status" value="1"/>
</dbReference>
<evidence type="ECO:0000259" key="6">
    <source>
        <dbReference type="Pfam" id="PF08281"/>
    </source>
</evidence>
<dbReference type="InterPro" id="IPR007627">
    <property type="entry name" value="RNA_pol_sigma70_r2"/>
</dbReference>
<dbReference type="InterPro" id="IPR014284">
    <property type="entry name" value="RNA_pol_sigma-70_dom"/>
</dbReference>
<dbReference type="EMBL" id="JBDJNQ010000013">
    <property type="protein sequence ID" value="MEN5380013.1"/>
    <property type="molecule type" value="Genomic_DNA"/>
</dbReference>
<reference evidence="7 8" key="1">
    <citation type="submission" date="2024-04" db="EMBL/GenBank/DDBJ databases">
        <title>WGS of bacteria from Torrens River.</title>
        <authorList>
            <person name="Wyrsch E.R."/>
            <person name="Drigo B."/>
        </authorList>
    </citation>
    <scope>NUCLEOTIDE SEQUENCE [LARGE SCALE GENOMIC DNA]</scope>
    <source>
        <strain evidence="7 8">TWI391</strain>
    </source>
</reference>
<keyword evidence="4" id="KW-0804">Transcription</keyword>
<dbReference type="InterPro" id="IPR039425">
    <property type="entry name" value="RNA_pol_sigma-70-like"/>
</dbReference>
<dbReference type="SUPFAM" id="SSF88946">
    <property type="entry name" value="Sigma2 domain of RNA polymerase sigma factors"/>
    <property type="match status" value="1"/>
</dbReference>
<feature type="domain" description="RNA polymerase sigma factor 70 region 4 type 2" evidence="6">
    <location>
        <begin position="128"/>
        <end position="172"/>
    </location>
</feature>
<dbReference type="InterPro" id="IPR013325">
    <property type="entry name" value="RNA_pol_sigma_r2"/>
</dbReference>
<evidence type="ECO:0000256" key="4">
    <source>
        <dbReference type="ARBA" id="ARBA00023163"/>
    </source>
</evidence>
<dbReference type="InterPro" id="IPR036388">
    <property type="entry name" value="WH-like_DNA-bd_sf"/>
</dbReference>
<gene>
    <name evidence="7" type="ORF">ABE541_22285</name>
</gene>
<dbReference type="CDD" id="cd06171">
    <property type="entry name" value="Sigma70_r4"/>
    <property type="match status" value="1"/>
</dbReference>
<dbReference type="NCBIfam" id="TIGR02937">
    <property type="entry name" value="sigma70-ECF"/>
    <property type="match status" value="1"/>
</dbReference>
<dbReference type="Pfam" id="PF08281">
    <property type="entry name" value="Sigma70_r4_2"/>
    <property type="match status" value="1"/>
</dbReference>
<organism evidence="7 8">
    <name type="scientific">Sphingobacterium kitahiroshimense</name>
    <dbReference type="NCBI Taxonomy" id="470446"/>
    <lineage>
        <taxon>Bacteria</taxon>
        <taxon>Pseudomonadati</taxon>
        <taxon>Bacteroidota</taxon>
        <taxon>Sphingobacteriia</taxon>
        <taxon>Sphingobacteriales</taxon>
        <taxon>Sphingobacteriaceae</taxon>
        <taxon>Sphingobacterium</taxon>
    </lineage>
</organism>
<evidence type="ECO:0000313" key="8">
    <source>
        <dbReference type="Proteomes" id="UP001409291"/>
    </source>
</evidence>
<evidence type="ECO:0000256" key="3">
    <source>
        <dbReference type="ARBA" id="ARBA00023082"/>
    </source>
</evidence>
<dbReference type="Pfam" id="PF04542">
    <property type="entry name" value="Sigma70_r2"/>
    <property type="match status" value="1"/>
</dbReference>
<protein>
    <submittedName>
        <fullName evidence="7">Sigma-70 family RNA polymerase sigma factor</fullName>
    </submittedName>
</protein>
<keyword evidence="3" id="KW-0731">Sigma factor</keyword>
<evidence type="ECO:0000259" key="5">
    <source>
        <dbReference type="Pfam" id="PF04542"/>
    </source>
</evidence>
<keyword evidence="2" id="KW-0805">Transcription regulation</keyword>
<dbReference type="Gene3D" id="1.10.1740.10">
    <property type="match status" value="1"/>
</dbReference>
<comment type="caution">
    <text evidence="7">The sequence shown here is derived from an EMBL/GenBank/DDBJ whole genome shotgun (WGS) entry which is preliminary data.</text>
</comment>
<dbReference type="Proteomes" id="UP001409291">
    <property type="component" value="Unassembled WGS sequence"/>
</dbReference>
<comment type="similarity">
    <text evidence="1">Belongs to the sigma-70 factor family. ECF subfamily.</text>
</comment>
<dbReference type="RefSeq" id="WP_021190203.1">
    <property type="nucleotide sequence ID" value="NZ_JAOQNK010000001.1"/>
</dbReference>
<name>A0ABV0C1E7_9SPHI</name>
<evidence type="ECO:0000313" key="7">
    <source>
        <dbReference type="EMBL" id="MEN5380013.1"/>
    </source>
</evidence>
<dbReference type="InterPro" id="IPR013249">
    <property type="entry name" value="RNA_pol_sigma70_r4_t2"/>
</dbReference>
<sequence length="186" mass="22643">MYTENLYSLEELYLLVKRSDVDAYNVLYERTWKGLYQHAFSRLNDELISKEIVQDVYIDLWVKRHEKEIQQVSNYLYTAIRYKIIDQFRKSTKKLESLETIVEYMASVDQADHNFREEELQVHLNYWIDKLPKKRREIFKLKYFDDLNNKEIGEILNVSPKTVQNQLLTASKWLKNQLKEILFLFF</sequence>
<evidence type="ECO:0000256" key="2">
    <source>
        <dbReference type="ARBA" id="ARBA00023015"/>
    </source>
</evidence>
<dbReference type="InterPro" id="IPR013324">
    <property type="entry name" value="RNA_pol_sigma_r3/r4-like"/>
</dbReference>
<keyword evidence="8" id="KW-1185">Reference proteome</keyword>
<dbReference type="PANTHER" id="PTHR43133:SF46">
    <property type="entry name" value="RNA POLYMERASE SIGMA-70 FACTOR ECF SUBFAMILY"/>
    <property type="match status" value="1"/>
</dbReference>
<proteinExistence type="inferred from homology"/>